<comment type="similarity">
    <text evidence="9">Belongs to the MntA antitoxin family.</text>
</comment>
<keyword evidence="7" id="KW-0067">ATP-binding</keyword>
<dbReference type="GO" id="GO:0016779">
    <property type="term" value="F:nucleotidyltransferase activity"/>
    <property type="evidence" value="ECO:0007669"/>
    <property type="project" value="UniProtKB-KW"/>
</dbReference>
<dbReference type="InterPro" id="IPR043519">
    <property type="entry name" value="NT_sf"/>
</dbReference>
<dbReference type="PANTHER" id="PTHR33571">
    <property type="entry name" value="SSL8005 PROTEIN"/>
    <property type="match status" value="1"/>
</dbReference>
<dbReference type="AlphaFoldDB" id="W9GYQ7"/>
<evidence type="ECO:0000256" key="2">
    <source>
        <dbReference type="ARBA" id="ARBA00022649"/>
    </source>
</evidence>
<evidence type="ECO:0000256" key="6">
    <source>
        <dbReference type="ARBA" id="ARBA00022741"/>
    </source>
</evidence>
<dbReference type="CDD" id="cd05403">
    <property type="entry name" value="NT_KNTase_like"/>
    <property type="match status" value="1"/>
</dbReference>
<reference evidence="11 12" key="1">
    <citation type="submission" date="2013-08" db="EMBL/GenBank/DDBJ databases">
        <title>The genome sequence of Skermanella stibiiresistens.</title>
        <authorList>
            <person name="Zhu W."/>
            <person name="Wang G."/>
        </authorList>
    </citation>
    <scope>NUCLEOTIDE SEQUENCE [LARGE SCALE GENOMIC DNA]</scope>
    <source>
        <strain evidence="11 12">SB22</strain>
    </source>
</reference>
<dbReference type="STRING" id="1385369.N825_09095"/>
<evidence type="ECO:0000256" key="1">
    <source>
        <dbReference type="ARBA" id="ARBA00001946"/>
    </source>
</evidence>
<keyword evidence="4" id="KW-0548">Nucleotidyltransferase</keyword>
<keyword evidence="2" id="KW-1277">Toxin-antitoxin system</keyword>
<comment type="cofactor">
    <cofactor evidence="1">
        <name>Mg(2+)</name>
        <dbReference type="ChEBI" id="CHEBI:18420"/>
    </cofactor>
</comment>
<dbReference type="GO" id="GO:0005524">
    <property type="term" value="F:ATP binding"/>
    <property type="evidence" value="ECO:0007669"/>
    <property type="project" value="UniProtKB-KW"/>
</dbReference>
<evidence type="ECO:0000259" key="10">
    <source>
        <dbReference type="Pfam" id="PF01909"/>
    </source>
</evidence>
<sequence length="113" mass="12248">MARVIDQIDGASRPTLYAVAESLRENKSRLRKAGIGRVVVFGSVVRGEDTRDSDVDIMVTPLPSVTVSGLRLAGWRNLLTDIIGREADVVADECLRDAVRASVEAEGVEIFHA</sequence>
<evidence type="ECO:0000256" key="8">
    <source>
        <dbReference type="ARBA" id="ARBA00022842"/>
    </source>
</evidence>
<dbReference type="InterPro" id="IPR052038">
    <property type="entry name" value="Type-VII_TA_antitoxin"/>
</dbReference>
<evidence type="ECO:0000256" key="5">
    <source>
        <dbReference type="ARBA" id="ARBA00022723"/>
    </source>
</evidence>
<keyword evidence="3" id="KW-0808">Transferase</keyword>
<comment type="caution">
    <text evidence="11">The sequence shown here is derived from an EMBL/GenBank/DDBJ whole genome shotgun (WGS) entry which is preliminary data.</text>
</comment>
<evidence type="ECO:0000256" key="3">
    <source>
        <dbReference type="ARBA" id="ARBA00022679"/>
    </source>
</evidence>
<dbReference type="PANTHER" id="PTHR33571:SF14">
    <property type="entry name" value="PROTEIN ADENYLYLTRANSFERASE MJ0435-RELATED"/>
    <property type="match status" value="1"/>
</dbReference>
<name>W9GYQ7_9PROT</name>
<evidence type="ECO:0000256" key="4">
    <source>
        <dbReference type="ARBA" id="ARBA00022695"/>
    </source>
</evidence>
<protein>
    <recommendedName>
        <fullName evidence="10">Polymerase nucleotidyl transferase domain-containing protein</fullName>
    </recommendedName>
</protein>
<feature type="domain" description="Polymerase nucleotidyl transferase" evidence="10">
    <location>
        <begin position="29"/>
        <end position="95"/>
    </location>
</feature>
<dbReference type="Pfam" id="PF01909">
    <property type="entry name" value="NTP_transf_2"/>
    <property type="match status" value="1"/>
</dbReference>
<dbReference type="Proteomes" id="UP000019486">
    <property type="component" value="Unassembled WGS sequence"/>
</dbReference>
<evidence type="ECO:0000256" key="7">
    <source>
        <dbReference type="ARBA" id="ARBA00022840"/>
    </source>
</evidence>
<evidence type="ECO:0000313" key="11">
    <source>
        <dbReference type="EMBL" id="EWY37726.1"/>
    </source>
</evidence>
<dbReference type="Gene3D" id="3.30.460.10">
    <property type="entry name" value="Beta Polymerase, domain 2"/>
    <property type="match status" value="1"/>
</dbReference>
<keyword evidence="5" id="KW-0479">Metal-binding</keyword>
<dbReference type="SUPFAM" id="SSF81301">
    <property type="entry name" value="Nucleotidyltransferase"/>
    <property type="match status" value="1"/>
</dbReference>
<keyword evidence="6" id="KW-0547">Nucleotide-binding</keyword>
<dbReference type="GO" id="GO:0046872">
    <property type="term" value="F:metal ion binding"/>
    <property type="evidence" value="ECO:0007669"/>
    <property type="project" value="UniProtKB-KW"/>
</dbReference>
<dbReference type="EMBL" id="AVFL01000023">
    <property type="protein sequence ID" value="EWY37726.1"/>
    <property type="molecule type" value="Genomic_DNA"/>
</dbReference>
<accession>W9GYQ7</accession>
<keyword evidence="12" id="KW-1185">Reference proteome</keyword>
<organism evidence="11 12">
    <name type="scientific">Skermanella stibiiresistens SB22</name>
    <dbReference type="NCBI Taxonomy" id="1385369"/>
    <lineage>
        <taxon>Bacteria</taxon>
        <taxon>Pseudomonadati</taxon>
        <taxon>Pseudomonadota</taxon>
        <taxon>Alphaproteobacteria</taxon>
        <taxon>Rhodospirillales</taxon>
        <taxon>Azospirillaceae</taxon>
        <taxon>Skermanella</taxon>
    </lineage>
</organism>
<evidence type="ECO:0000256" key="9">
    <source>
        <dbReference type="ARBA" id="ARBA00038276"/>
    </source>
</evidence>
<evidence type="ECO:0000313" key="12">
    <source>
        <dbReference type="Proteomes" id="UP000019486"/>
    </source>
</evidence>
<keyword evidence="8" id="KW-0460">Magnesium</keyword>
<dbReference type="RefSeq" id="WP_051513007.1">
    <property type="nucleotide sequence ID" value="NZ_AVFL01000023.1"/>
</dbReference>
<gene>
    <name evidence="11" type="ORF">N825_09095</name>
</gene>
<proteinExistence type="inferred from homology"/>
<dbReference type="InterPro" id="IPR002934">
    <property type="entry name" value="Polymerase_NTP_transf_dom"/>
</dbReference>